<proteinExistence type="predicted"/>
<evidence type="ECO:0000313" key="1">
    <source>
        <dbReference type="EMBL" id="ASZ78837.1"/>
    </source>
</evidence>
<accession>A0A249Y2D8</accession>
<reference evidence="1 2" key="1">
    <citation type="submission" date="2017-06" db="EMBL/GenBank/DDBJ databases">
        <authorList>
            <person name="Kim H.J."/>
            <person name="Triplett B.A."/>
        </authorList>
    </citation>
    <scope>NUCLEOTIDE SEQUENCE [LARGE SCALE GENOMIC DNA]</scope>
</reference>
<protein>
    <submittedName>
        <fullName evidence="1">Uncharacterized protein</fullName>
    </submittedName>
</protein>
<gene>
    <name evidence="1" type="ORF">2050H1_071</name>
</gene>
<sequence length="153" mass="17248">MGQGTESCGGYEVDYDEYDGDNLADGIWMQQNGVPISVEHMSVGHLRNAMRHCQKLARHSTFSCDQDKWEEWVNIFSRELDRRESLNPTKSPAKVSSPAIVRGAKVWMVCHCGTEYPARKADLKRGYGYSCSKSCAAIRRDHGLPPAKPRDEK</sequence>
<dbReference type="Proteomes" id="UP000224362">
    <property type="component" value="Segment"/>
</dbReference>
<name>A0A249Y2D8_9CAUD</name>
<organism evidence="1 2">
    <name type="scientific">Serratia phage 2050H1</name>
    <dbReference type="NCBI Taxonomy" id="2024250"/>
    <lineage>
        <taxon>Viruses</taxon>
        <taxon>Duplodnaviria</taxon>
        <taxon>Heunggongvirae</taxon>
        <taxon>Uroviricota</taxon>
        <taxon>Caudoviricetes</taxon>
        <taxon>Pantevenvirales</taxon>
        <taxon>Ackermannviridae</taxon>
        <taxon>Miltonvirus</taxon>
        <taxon>Miltonvirus MAM1</taxon>
    </lineage>
</organism>
<evidence type="ECO:0000313" key="2">
    <source>
        <dbReference type="Proteomes" id="UP000224362"/>
    </source>
</evidence>
<dbReference type="EMBL" id="MF285619">
    <property type="protein sequence ID" value="ASZ78837.1"/>
    <property type="molecule type" value="Genomic_DNA"/>
</dbReference>